<sequence>MHFSTIIATSFLAVVSAQDTSYPTINLGTFGYPHGNQFVAWSPFTPTTTQDVTELCDTYGAIQGTATWTAVRVANTYVFDPICRKPFNITDDATNTTYYNLELACEDDNIDIHLFPQVTAVVERATNKTVEACAPVPTVDPYDWYGPCSSNGGAGVTWQFACSAETVEEE</sequence>
<comment type="caution">
    <text evidence="2">The sequence shown here is derived from an EMBL/GenBank/DDBJ whole genome shotgun (WGS) entry which is preliminary data.</text>
</comment>
<proteinExistence type="predicted"/>
<feature type="signal peptide" evidence="1">
    <location>
        <begin position="1"/>
        <end position="17"/>
    </location>
</feature>
<organism evidence="2 3">
    <name type="scientific">Diaporthe ampelina</name>
    <dbReference type="NCBI Taxonomy" id="1214573"/>
    <lineage>
        <taxon>Eukaryota</taxon>
        <taxon>Fungi</taxon>
        <taxon>Dikarya</taxon>
        <taxon>Ascomycota</taxon>
        <taxon>Pezizomycotina</taxon>
        <taxon>Sordariomycetes</taxon>
        <taxon>Sordariomycetidae</taxon>
        <taxon>Diaporthales</taxon>
        <taxon>Diaporthaceae</taxon>
        <taxon>Diaporthe</taxon>
    </lineage>
</organism>
<dbReference type="OrthoDB" id="5173988at2759"/>
<reference evidence="2 3" key="1">
    <citation type="submission" date="2015-05" db="EMBL/GenBank/DDBJ databases">
        <title>Distinctive expansion of gene families associated with plant cell wall degradation and secondary metabolism in the genomes of grapevine trunk pathogens.</title>
        <authorList>
            <person name="Lawrence D.P."/>
            <person name="Travadon R."/>
            <person name="Rolshausen P.E."/>
            <person name="Baumgartner K."/>
        </authorList>
    </citation>
    <scope>NUCLEOTIDE SEQUENCE [LARGE SCALE GENOMIC DNA]</scope>
    <source>
        <strain evidence="2">DA912</strain>
    </source>
</reference>
<protein>
    <submittedName>
        <fullName evidence="2">Uncharacterized protein</fullName>
    </submittedName>
</protein>
<keyword evidence="3" id="KW-1185">Reference proteome</keyword>
<dbReference type="Proteomes" id="UP000034680">
    <property type="component" value="Unassembled WGS sequence"/>
</dbReference>
<accession>A0A0G2H3V9</accession>
<dbReference type="AlphaFoldDB" id="A0A0G2H3V9"/>
<gene>
    <name evidence="2" type="ORF">UCDDA912_g10114</name>
</gene>
<evidence type="ECO:0000313" key="3">
    <source>
        <dbReference type="Proteomes" id="UP000034680"/>
    </source>
</evidence>
<name>A0A0G2H3V9_9PEZI</name>
<evidence type="ECO:0000256" key="1">
    <source>
        <dbReference type="SAM" id="SignalP"/>
    </source>
</evidence>
<keyword evidence="1" id="KW-0732">Signal</keyword>
<dbReference type="EMBL" id="LCUC01000573">
    <property type="protein sequence ID" value="KKY29938.1"/>
    <property type="molecule type" value="Genomic_DNA"/>
</dbReference>
<reference evidence="2 3" key="2">
    <citation type="submission" date="2015-05" db="EMBL/GenBank/DDBJ databases">
        <authorList>
            <person name="Morales-Cruz A."/>
            <person name="Amrine K.C."/>
            <person name="Cantu D."/>
        </authorList>
    </citation>
    <scope>NUCLEOTIDE SEQUENCE [LARGE SCALE GENOMIC DNA]</scope>
    <source>
        <strain evidence="2">DA912</strain>
    </source>
</reference>
<feature type="chain" id="PRO_5002544710" evidence="1">
    <location>
        <begin position="18"/>
        <end position="170"/>
    </location>
</feature>
<evidence type="ECO:0000313" key="2">
    <source>
        <dbReference type="EMBL" id="KKY29938.1"/>
    </source>
</evidence>